<accession>A0A0N5AEZ4</accession>
<reference evidence="3" key="1">
    <citation type="submission" date="2017-02" db="UniProtKB">
        <authorList>
            <consortium name="WormBaseParasite"/>
        </authorList>
    </citation>
    <scope>IDENTIFICATION</scope>
</reference>
<dbReference type="WBParaSite" id="SMUV_0000282401-mRNA-1">
    <property type="protein sequence ID" value="SMUV_0000282401-mRNA-1"/>
    <property type="gene ID" value="SMUV_0000282401"/>
</dbReference>
<name>A0A0N5AEZ4_9BILA</name>
<evidence type="ECO:0000313" key="3">
    <source>
        <dbReference type="WBParaSite" id="SMUV_0000282401-mRNA-1"/>
    </source>
</evidence>
<keyword evidence="1" id="KW-0472">Membrane</keyword>
<keyword evidence="1" id="KW-0812">Transmembrane</keyword>
<protein>
    <submittedName>
        <fullName evidence="3">Equatorin</fullName>
    </submittedName>
</protein>
<sequence length="108" mass="12186">MSFAAANHLNMDAVVSKHFSKNSHYFAIVYGSSLLMIIILATVISICLCSEKCLLHKLVRRRPSLDYIAKPEEVEHLAGMAVPSDDINESHTYEVNPEVSYKPKKDFF</sequence>
<keyword evidence="1" id="KW-1133">Transmembrane helix</keyword>
<feature type="transmembrane region" description="Helical" evidence="1">
    <location>
        <begin position="25"/>
        <end position="48"/>
    </location>
</feature>
<evidence type="ECO:0000313" key="2">
    <source>
        <dbReference type="Proteomes" id="UP000046393"/>
    </source>
</evidence>
<evidence type="ECO:0000256" key="1">
    <source>
        <dbReference type="SAM" id="Phobius"/>
    </source>
</evidence>
<keyword evidence="2" id="KW-1185">Reference proteome</keyword>
<dbReference type="AlphaFoldDB" id="A0A0N5AEZ4"/>
<proteinExistence type="predicted"/>
<organism evidence="2 3">
    <name type="scientific">Syphacia muris</name>
    <dbReference type="NCBI Taxonomy" id="451379"/>
    <lineage>
        <taxon>Eukaryota</taxon>
        <taxon>Metazoa</taxon>
        <taxon>Ecdysozoa</taxon>
        <taxon>Nematoda</taxon>
        <taxon>Chromadorea</taxon>
        <taxon>Rhabditida</taxon>
        <taxon>Spirurina</taxon>
        <taxon>Oxyuridomorpha</taxon>
        <taxon>Oxyuroidea</taxon>
        <taxon>Oxyuridae</taxon>
        <taxon>Syphacia</taxon>
    </lineage>
</organism>
<dbReference type="Proteomes" id="UP000046393">
    <property type="component" value="Unplaced"/>
</dbReference>